<protein>
    <submittedName>
        <fullName evidence="1">Uncharacterized protein</fullName>
    </submittedName>
</protein>
<sequence>MSGSSGDGGMPSVNRPNQNENCEGLVINTNLASPQAEVISALNPGDLLEITIASDQGPIQAINQAGILAGNIISREQVKLLNCIISGTVYEAEVLSINVVSVISKFAPYDCCWRNLHGNLF</sequence>
<name>A0AC61YDR4_9FLAO</name>
<dbReference type="EMBL" id="CABVMM010000017">
    <property type="protein sequence ID" value="VVV02278.1"/>
    <property type="molecule type" value="Genomic_DNA"/>
</dbReference>
<gene>
    <name evidence="1" type="ORF">FVB9532_03576</name>
</gene>
<evidence type="ECO:0000313" key="2">
    <source>
        <dbReference type="Proteomes" id="UP000356253"/>
    </source>
</evidence>
<proteinExistence type="predicted"/>
<evidence type="ECO:0000313" key="1">
    <source>
        <dbReference type="EMBL" id="VVV02278.1"/>
    </source>
</evidence>
<keyword evidence="2" id="KW-1185">Reference proteome</keyword>
<comment type="caution">
    <text evidence="1">The sequence shown here is derived from an EMBL/GenBank/DDBJ whole genome shotgun (WGS) entry which is preliminary data.</text>
</comment>
<organism evidence="1 2">
    <name type="scientific">Mesonia oceanica</name>
    <dbReference type="NCBI Taxonomy" id="2687242"/>
    <lineage>
        <taxon>Bacteria</taxon>
        <taxon>Pseudomonadati</taxon>
        <taxon>Bacteroidota</taxon>
        <taxon>Flavobacteriia</taxon>
        <taxon>Flavobacteriales</taxon>
        <taxon>Flavobacteriaceae</taxon>
        <taxon>Mesonia</taxon>
    </lineage>
</organism>
<dbReference type="Proteomes" id="UP000356253">
    <property type="component" value="Unassembled WGS sequence"/>
</dbReference>
<reference evidence="1" key="1">
    <citation type="submission" date="2019-09" db="EMBL/GenBank/DDBJ databases">
        <authorList>
            <person name="Rodrigo-Torres L."/>
            <person name="Arahal R. D."/>
            <person name="Lucena T."/>
        </authorList>
    </citation>
    <scope>NUCLEOTIDE SEQUENCE</scope>
    <source>
        <strain evidence="1">ISS653</strain>
    </source>
</reference>
<accession>A0AC61YDR4</accession>